<dbReference type="PANTHER" id="PTHR20922">
    <property type="entry name" value="DNL-TYPE ZINC FINGER PROTEIN"/>
    <property type="match status" value="1"/>
</dbReference>
<gene>
    <name evidence="6" type="ORF">FF38_03422</name>
</gene>
<reference evidence="6 7" key="1">
    <citation type="journal article" date="2015" name="Nat. Commun.">
        <title>Lucilia cuprina genome unlocks parasitic fly biology to underpin future interventions.</title>
        <authorList>
            <person name="Anstead C.A."/>
            <person name="Korhonen P.K."/>
            <person name="Young N.D."/>
            <person name="Hall R.S."/>
            <person name="Jex A.R."/>
            <person name="Murali S.C."/>
            <person name="Hughes D.S."/>
            <person name="Lee S.F."/>
            <person name="Perry T."/>
            <person name="Stroehlein A.J."/>
            <person name="Ansell B.R."/>
            <person name="Breugelmans B."/>
            <person name="Hofmann A."/>
            <person name="Qu J."/>
            <person name="Dugan S."/>
            <person name="Lee S.L."/>
            <person name="Chao H."/>
            <person name="Dinh H."/>
            <person name="Han Y."/>
            <person name="Doddapaneni H.V."/>
            <person name="Worley K.C."/>
            <person name="Muzny D.M."/>
            <person name="Ioannidis P."/>
            <person name="Waterhouse R.M."/>
            <person name="Zdobnov E.M."/>
            <person name="James P.J."/>
            <person name="Bagnall N.H."/>
            <person name="Kotze A.C."/>
            <person name="Gibbs R.A."/>
            <person name="Richards S."/>
            <person name="Batterham P."/>
            <person name="Gasser R.B."/>
        </authorList>
    </citation>
    <scope>NUCLEOTIDE SEQUENCE [LARGE SCALE GENOMIC DNA]</scope>
    <source>
        <strain evidence="6 7">LS</strain>
        <tissue evidence="6">Full body</tissue>
    </source>
</reference>
<evidence type="ECO:0000256" key="3">
    <source>
        <dbReference type="ARBA" id="ARBA00022833"/>
    </source>
</evidence>
<dbReference type="GO" id="GO:0008270">
    <property type="term" value="F:zinc ion binding"/>
    <property type="evidence" value="ECO:0007669"/>
    <property type="project" value="UniProtKB-KW"/>
</dbReference>
<dbReference type="InterPro" id="IPR024158">
    <property type="entry name" value="Mt_import_TIM15"/>
</dbReference>
<comment type="caution">
    <text evidence="6">The sequence shown here is derived from an EMBL/GenBank/DDBJ whole genome shotgun (WGS) entry which is preliminary data.</text>
</comment>
<keyword evidence="7" id="KW-1185">Reference proteome</keyword>
<dbReference type="STRING" id="7375.A0A0L0BRH2"/>
<evidence type="ECO:0000256" key="1">
    <source>
        <dbReference type="ARBA" id="ARBA00022723"/>
    </source>
</evidence>
<dbReference type="PROSITE" id="PS51501">
    <property type="entry name" value="ZF_DNL"/>
    <property type="match status" value="1"/>
</dbReference>
<evidence type="ECO:0000313" key="6">
    <source>
        <dbReference type="EMBL" id="KNC22637.1"/>
    </source>
</evidence>
<dbReference type="PANTHER" id="PTHR20922:SF13">
    <property type="entry name" value="DNL-TYPE ZINC FINGER PROTEIN"/>
    <property type="match status" value="1"/>
</dbReference>
<dbReference type="GO" id="GO:0051087">
    <property type="term" value="F:protein-folding chaperone binding"/>
    <property type="evidence" value="ECO:0007669"/>
    <property type="project" value="TreeGrafter"/>
</dbReference>
<accession>A0A0L0BRH2</accession>
<protein>
    <recommendedName>
        <fullName evidence="5">DNL-type domain-containing protein</fullName>
    </recommendedName>
</protein>
<dbReference type="Proteomes" id="UP000037069">
    <property type="component" value="Unassembled WGS sequence"/>
</dbReference>
<dbReference type="GO" id="GO:0005739">
    <property type="term" value="C:mitochondrion"/>
    <property type="evidence" value="ECO:0007669"/>
    <property type="project" value="TreeGrafter"/>
</dbReference>
<dbReference type="Pfam" id="PF05180">
    <property type="entry name" value="zf-DNL"/>
    <property type="match status" value="1"/>
</dbReference>
<keyword evidence="1" id="KW-0479">Metal-binding</keyword>
<dbReference type="AlphaFoldDB" id="A0A0L0BRH2"/>
<evidence type="ECO:0000256" key="2">
    <source>
        <dbReference type="ARBA" id="ARBA00022771"/>
    </source>
</evidence>
<evidence type="ECO:0000259" key="5">
    <source>
        <dbReference type="PROSITE" id="PS51501"/>
    </source>
</evidence>
<dbReference type="GO" id="GO:0006457">
    <property type="term" value="P:protein folding"/>
    <property type="evidence" value="ECO:0007669"/>
    <property type="project" value="TreeGrafter"/>
</dbReference>
<feature type="domain" description="DNL-type" evidence="5">
    <location>
        <begin position="63"/>
        <end position="143"/>
    </location>
</feature>
<dbReference type="GO" id="GO:0030150">
    <property type="term" value="P:protein import into mitochondrial matrix"/>
    <property type="evidence" value="ECO:0007669"/>
    <property type="project" value="TreeGrafter"/>
</dbReference>
<keyword evidence="3" id="KW-0862">Zinc</keyword>
<evidence type="ECO:0000313" key="7">
    <source>
        <dbReference type="Proteomes" id="UP000037069"/>
    </source>
</evidence>
<sequence>MSLICKLLRNGMLKIGNVRIRHHLLHHNFCSLMVLGRNFAQRVFVPNNIKSLENTDDSDSTAELNKNLQLFYTCKICSRKNMKTISKIAYQKGVVIVKCDGCSNNHIIADNLNWFTDLNGKKNIEEILAEKGEKIKPKFDIGI</sequence>
<dbReference type="InterPro" id="IPR007853">
    <property type="entry name" value="Znf_DNL-typ"/>
</dbReference>
<dbReference type="EMBL" id="JRES01001470">
    <property type="protein sequence ID" value="KNC22637.1"/>
    <property type="molecule type" value="Genomic_DNA"/>
</dbReference>
<evidence type="ECO:0000256" key="4">
    <source>
        <dbReference type="PROSITE-ProRule" id="PRU00834"/>
    </source>
</evidence>
<name>A0A0L0BRH2_LUCCU</name>
<dbReference type="GO" id="GO:0050821">
    <property type="term" value="P:protein stabilization"/>
    <property type="evidence" value="ECO:0007669"/>
    <property type="project" value="TreeGrafter"/>
</dbReference>
<organism evidence="6 7">
    <name type="scientific">Lucilia cuprina</name>
    <name type="common">Green bottle fly</name>
    <name type="synonym">Australian sheep blowfly</name>
    <dbReference type="NCBI Taxonomy" id="7375"/>
    <lineage>
        <taxon>Eukaryota</taxon>
        <taxon>Metazoa</taxon>
        <taxon>Ecdysozoa</taxon>
        <taxon>Arthropoda</taxon>
        <taxon>Hexapoda</taxon>
        <taxon>Insecta</taxon>
        <taxon>Pterygota</taxon>
        <taxon>Neoptera</taxon>
        <taxon>Endopterygota</taxon>
        <taxon>Diptera</taxon>
        <taxon>Brachycera</taxon>
        <taxon>Muscomorpha</taxon>
        <taxon>Oestroidea</taxon>
        <taxon>Calliphoridae</taxon>
        <taxon>Luciliinae</taxon>
        <taxon>Lucilia</taxon>
    </lineage>
</organism>
<keyword evidence="2 4" id="KW-0863">Zinc-finger</keyword>
<proteinExistence type="predicted"/>